<evidence type="ECO:0000313" key="2">
    <source>
        <dbReference type="EMBL" id="MBB3045655.1"/>
    </source>
</evidence>
<dbReference type="InterPro" id="IPR032710">
    <property type="entry name" value="NTF2-like_dom_sf"/>
</dbReference>
<comment type="caution">
    <text evidence="2">The sequence shown here is derived from an EMBL/GenBank/DDBJ whole genome shotgun (WGS) entry which is preliminary data.</text>
</comment>
<dbReference type="Proteomes" id="UP000589626">
    <property type="component" value="Unassembled WGS sequence"/>
</dbReference>
<dbReference type="InterPro" id="IPR037401">
    <property type="entry name" value="SnoaL-like"/>
</dbReference>
<dbReference type="CDD" id="cd00531">
    <property type="entry name" value="NTF2_like"/>
    <property type="match status" value="1"/>
</dbReference>
<protein>
    <recommendedName>
        <fullName evidence="1">SnoaL-like domain-containing protein</fullName>
    </recommendedName>
</protein>
<dbReference type="Pfam" id="PF13577">
    <property type="entry name" value="SnoaL_4"/>
    <property type="match status" value="1"/>
</dbReference>
<dbReference type="Gene3D" id="3.10.450.50">
    <property type="match status" value="1"/>
</dbReference>
<gene>
    <name evidence="2" type="ORF">FHU40_005515</name>
</gene>
<reference evidence="2 3" key="1">
    <citation type="submission" date="2020-08" db="EMBL/GenBank/DDBJ databases">
        <title>Sequencing the genomes of 1000 actinobacteria strains.</title>
        <authorList>
            <person name="Klenk H.-P."/>
        </authorList>
    </citation>
    <scope>NUCLEOTIDE SEQUENCE [LARGE SCALE GENOMIC DNA]</scope>
    <source>
        <strain evidence="2 3">DSM 105498</strain>
    </source>
</reference>
<sequence length="172" mass="19489">MSEIEDLRHQVARLQAVHDISTLMAEYARRCDLRENIDAIGELFAEDAVYETQGHLAESPPVVGRAAIVDLFKGLPDLLSFTAHFLANPNVQVGPDGDTARGQWHTLEFATTSTDPSEQLVMVAWYDNDFVREGSRWVLQRIRFRDTGVFPYSEGWAKVRYVSLSTLERVPH</sequence>
<accession>A0A7W4W1G3</accession>
<organism evidence="2 3">
    <name type="scientific">Nocardioides soli</name>
    <dbReference type="NCBI Taxonomy" id="1036020"/>
    <lineage>
        <taxon>Bacteria</taxon>
        <taxon>Bacillati</taxon>
        <taxon>Actinomycetota</taxon>
        <taxon>Actinomycetes</taxon>
        <taxon>Propionibacteriales</taxon>
        <taxon>Nocardioidaceae</taxon>
        <taxon>Nocardioides</taxon>
    </lineage>
</organism>
<name>A0A7W4W1G3_9ACTN</name>
<dbReference type="SUPFAM" id="SSF54427">
    <property type="entry name" value="NTF2-like"/>
    <property type="match status" value="1"/>
</dbReference>
<evidence type="ECO:0000313" key="3">
    <source>
        <dbReference type="Proteomes" id="UP000589626"/>
    </source>
</evidence>
<dbReference type="AlphaFoldDB" id="A0A7W4W1G3"/>
<proteinExistence type="predicted"/>
<feature type="domain" description="SnoaL-like" evidence="1">
    <location>
        <begin position="13"/>
        <end position="142"/>
    </location>
</feature>
<dbReference type="EMBL" id="JACHWR010000016">
    <property type="protein sequence ID" value="MBB3045655.1"/>
    <property type="molecule type" value="Genomic_DNA"/>
</dbReference>
<dbReference type="RefSeq" id="WP_183595618.1">
    <property type="nucleotide sequence ID" value="NZ_JACHWR010000016.1"/>
</dbReference>
<keyword evidence="3" id="KW-1185">Reference proteome</keyword>
<evidence type="ECO:0000259" key="1">
    <source>
        <dbReference type="Pfam" id="PF13577"/>
    </source>
</evidence>